<comment type="caution">
    <text evidence="9">The sequence shown here is derived from an EMBL/GenBank/DDBJ whole genome shotgun (WGS) entry which is preliminary data.</text>
</comment>
<keyword evidence="10" id="KW-1185">Reference proteome</keyword>
<comment type="similarity">
    <text evidence="2">Belongs to the ING family.</text>
</comment>
<evidence type="ECO:0000313" key="9">
    <source>
        <dbReference type="EMBL" id="TID14834.1"/>
    </source>
</evidence>
<keyword evidence="3 7" id="KW-0479">Metal-binding</keyword>
<evidence type="ECO:0000256" key="3">
    <source>
        <dbReference type="ARBA" id="ARBA00022723"/>
    </source>
</evidence>
<dbReference type="STRING" id="52247.A0A4T0WVQ5"/>
<dbReference type="PANTHER" id="PTHR10333">
    <property type="entry name" value="INHIBITOR OF GROWTH PROTEIN"/>
    <property type="match status" value="1"/>
</dbReference>
<feature type="binding site" evidence="7">
    <location>
        <position position="278"/>
    </location>
    <ligand>
        <name>Zn(2+)</name>
        <dbReference type="ChEBI" id="CHEBI:29105"/>
        <label>1</label>
    </ligand>
</feature>
<feature type="binding site" evidence="7">
    <location>
        <position position="251"/>
    </location>
    <ligand>
        <name>Zn(2+)</name>
        <dbReference type="ChEBI" id="CHEBI:29105"/>
        <label>1</label>
    </ligand>
</feature>
<evidence type="ECO:0000256" key="1">
    <source>
        <dbReference type="ARBA" id="ARBA00004123"/>
    </source>
</evidence>
<feature type="binding site" evidence="7">
    <location>
        <position position="275"/>
    </location>
    <ligand>
        <name>Zn(2+)</name>
        <dbReference type="ChEBI" id="CHEBI:29105"/>
        <label>1</label>
    </ligand>
</feature>
<keyword evidence="5 7" id="KW-0862">Zinc</keyword>
<evidence type="ECO:0000256" key="2">
    <source>
        <dbReference type="ARBA" id="ARBA00010210"/>
    </source>
</evidence>
<keyword evidence="4" id="KW-0863">Zinc-finger</keyword>
<sequence>MSKLPNIQPFNPSKSVIDTVINGNNNFVSTLDHLPCEITRCLWFIQMMNLRNTRNEIKLKSEYNKPDNERNYKTIHQLRTLILRNSEELVEESNYLISFLSDHLETLDDDLSIIQTLKEKLPGWTSEAVERRWKEWGMFKLNYLSRVKDKEPNEFDKYVQNFAKKTTNKGSLRTTIPKPSSDLKIKINLKNITLKANVKKTDFSSITKHNKVIKPLPTLHLKSTTNSDNEKQLKIEIKQPSLEKPIEELYCFCNGPSFGKMVACEYDKCPHEWFHFKCVGLTNEPKGKWFCSDTCKDKYETAQLRKKQRKKRRW</sequence>
<proteinExistence type="inferred from homology"/>
<dbReference type="CDD" id="cd15505">
    <property type="entry name" value="PHD_ING"/>
    <property type="match status" value="1"/>
</dbReference>
<name>A0A4T0WVQ5_9ASCO</name>
<dbReference type="SMART" id="SM00249">
    <property type="entry name" value="PHD"/>
    <property type="match status" value="1"/>
</dbReference>
<feature type="binding site" evidence="7">
    <location>
        <position position="295"/>
    </location>
    <ligand>
        <name>Zn(2+)</name>
        <dbReference type="ChEBI" id="CHEBI:29105"/>
        <label>2</label>
    </ligand>
</feature>
<dbReference type="GO" id="GO:0004402">
    <property type="term" value="F:histone acetyltransferase activity"/>
    <property type="evidence" value="ECO:0007669"/>
    <property type="project" value="TreeGrafter"/>
</dbReference>
<dbReference type="GO" id="GO:0000123">
    <property type="term" value="C:histone acetyltransferase complex"/>
    <property type="evidence" value="ECO:0007669"/>
    <property type="project" value="TreeGrafter"/>
</dbReference>
<organism evidence="9 10">
    <name type="scientific">Pichia inconspicua</name>
    <dbReference type="NCBI Taxonomy" id="52247"/>
    <lineage>
        <taxon>Eukaryota</taxon>
        <taxon>Fungi</taxon>
        <taxon>Dikarya</taxon>
        <taxon>Ascomycota</taxon>
        <taxon>Saccharomycotina</taxon>
        <taxon>Pichiomycetes</taxon>
        <taxon>Pichiales</taxon>
        <taxon>Pichiaceae</taxon>
        <taxon>Pichia</taxon>
    </lineage>
</organism>
<evidence type="ECO:0000256" key="7">
    <source>
        <dbReference type="PIRSR" id="PIRSR628651-51"/>
    </source>
</evidence>
<dbReference type="GO" id="GO:0006355">
    <property type="term" value="P:regulation of DNA-templated transcription"/>
    <property type="evidence" value="ECO:0007669"/>
    <property type="project" value="TreeGrafter"/>
</dbReference>
<dbReference type="SUPFAM" id="SSF57903">
    <property type="entry name" value="FYVE/PHD zinc finger"/>
    <property type="match status" value="1"/>
</dbReference>
<dbReference type="AlphaFoldDB" id="A0A4T0WVQ5"/>
<dbReference type="OrthoDB" id="3997582at2759"/>
<accession>A0A4T0WVQ5</accession>
<feature type="domain" description="Zinc finger PHD-type" evidence="8">
    <location>
        <begin position="250"/>
        <end position="296"/>
    </location>
</feature>
<protein>
    <recommendedName>
        <fullName evidence="8">Zinc finger PHD-type domain-containing protein</fullName>
    </recommendedName>
</protein>
<dbReference type="EMBL" id="SELW01000657">
    <property type="protein sequence ID" value="TID14834.1"/>
    <property type="molecule type" value="Genomic_DNA"/>
</dbReference>
<dbReference type="InterPro" id="IPR011011">
    <property type="entry name" value="Znf_FYVE_PHD"/>
</dbReference>
<dbReference type="GO" id="GO:0005634">
    <property type="term" value="C:nucleus"/>
    <property type="evidence" value="ECO:0007669"/>
    <property type="project" value="UniProtKB-SubCell"/>
</dbReference>
<dbReference type="GO" id="GO:0008270">
    <property type="term" value="F:zinc ion binding"/>
    <property type="evidence" value="ECO:0007669"/>
    <property type="project" value="UniProtKB-KW"/>
</dbReference>
<dbReference type="InterPro" id="IPR028651">
    <property type="entry name" value="ING_fam"/>
</dbReference>
<evidence type="ECO:0000256" key="4">
    <source>
        <dbReference type="ARBA" id="ARBA00022771"/>
    </source>
</evidence>
<evidence type="ECO:0000313" key="10">
    <source>
        <dbReference type="Proteomes" id="UP000307173"/>
    </source>
</evidence>
<keyword evidence="6" id="KW-0539">Nucleus</keyword>
<feature type="binding site" evidence="7">
    <location>
        <position position="291"/>
    </location>
    <ligand>
        <name>Zn(2+)</name>
        <dbReference type="ChEBI" id="CHEBI:29105"/>
        <label>2</label>
    </ligand>
</feature>
<dbReference type="PANTHER" id="PTHR10333:SF94">
    <property type="entry name" value="FINGER DOMAIN PROTEIN, PUTATIVE (AFU_ORTHOLOGUE AFUA_3G11940)-RELATED"/>
    <property type="match status" value="1"/>
</dbReference>
<comment type="subcellular location">
    <subcellularLocation>
        <location evidence="1">Nucleus</location>
    </subcellularLocation>
</comment>
<dbReference type="Gene3D" id="3.30.40.10">
    <property type="entry name" value="Zinc/RING finger domain, C3HC4 (zinc finger)"/>
    <property type="match status" value="1"/>
</dbReference>
<feature type="binding site" evidence="7">
    <location>
        <position position="253"/>
    </location>
    <ligand>
        <name>Zn(2+)</name>
        <dbReference type="ChEBI" id="CHEBI:29105"/>
        <label>1</label>
    </ligand>
</feature>
<evidence type="ECO:0000256" key="5">
    <source>
        <dbReference type="ARBA" id="ARBA00022833"/>
    </source>
</evidence>
<evidence type="ECO:0000256" key="6">
    <source>
        <dbReference type="ARBA" id="ARBA00023242"/>
    </source>
</evidence>
<dbReference type="InterPro" id="IPR001965">
    <property type="entry name" value="Znf_PHD"/>
</dbReference>
<dbReference type="Proteomes" id="UP000307173">
    <property type="component" value="Unassembled WGS sequence"/>
</dbReference>
<dbReference type="InterPro" id="IPR013083">
    <property type="entry name" value="Znf_RING/FYVE/PHD"/>
</dbReference>
<evidence type="ECO:0000259" key="8">
    <source>
        <dbReference type="SMART" id="SM00249"/>
    </source>
</evidence>
<feature type="binding site" evidence="7">
    <location>
        <position position="264"/>
    </location>
    <ligand>
        <name>Zn(2+)</name>
        <dbReference type="ChEBI" id="CHEBI:29105"/>
        <label>2</label>
    </ligand>
</feature>
<feature type="binding site" evidence="7">
    <location>
        <position position="269"/>
    </location>
    <ligand>
        <name>Zn(2+)</name>
        <dbReference type="ChEBI" id="CHEBI:29105"/>
        <label>2</label>
    </ligand>
</feature>
<gene>
    <name evidence="9" type="ORF">CANINC_004505</name>
</gene>
<reference evidence="9 10" key="1">
    <citation type="journal article" date="2019" name="Front. Genet.">
        <title>Whole-Genome Sequencing of the Opportunistic Yeast Pathogen Candida inconspicua Uncovers Its Hybrid Origin.</title>
        <authorList>
            <person name="Mixao V."/>
            <person name="Hansen A.P."/>
            <person name="Saus E."/>
            <person name="Boekhout T."/>
            <person name="Lass-Florl C."/>
            <person name="Gabaldon T."/>
        </authorList>
    </citation>
    <scope>NUCLEOTIDE SEQUENCE [LARGE SCALE GENOMIC DNA]</scope>
    <source>
        <strain evidence="9 10">CBS 180</strain>
    </source>
</reference>